<keyword evidence="3" id="KW-1185">Reference proteome</keyword>
<comment type="caution">
    <text evidence="2">The sequence shown here is derived from an EMBL/GenBank/DDBJ whole genome shotgun (WGS) entry which is preliminary data.</text>
</comment>
<accession>A0ABQ7HZA7</accession>
<keyword evidence="1" id="KW-0732">Signal</keyword>
<dbReference type="Proteomes" id="UP001516464">
    <property type="component" value="Unassembled WGS sequence"/>
</dbReference>
<protein>
    <submittedName>
        <fullName evidence="2">Uncharacterized protein</fullName>
    </submittedName>
</protein>
<gene>
    <name evidence="2" type="ORF">TCON_1326</name>
</gene>
<sequence length="518" mass="62151">MIHLLLLIINLRPLSGAYKRIEEEFTKKIFISSIQEVYSIKFGNLNEHQVDNISFCELKESFLKEISSFEQNKYCIPIYKVNGKKEELVDLYVRTLTTNLKHHIILNTNKFLRNKVDGTIYPLISSILNEDYYFISFLSEYFLSFYNPVFYKIANSKIDQLFENKIKDMYFYDVYNEYQKIQFESYGLIHFIPNIIFNIIYMLLEGNKCLLYTIIHSKKDPFFNCSKNTIFDKRQKCLFDIVRKYNKEVKGYSPYCISNQRILFFCRYFEHMKSFNNLVISDNLINWVLFLKEVSLKKRLDNMDILDNEMVVKSVYLAYCRVQNKTPRNYNNLFNSNSYLYTNVNLSKFDELLNEIIRKDSKNKILYISINYIGFIFEAIKEGDEDIFRIADEIFIKKIKKFQSIIQKYSNQIKKGEENYRIFFELPSQIIDIENFFHISTKFLNCDFWRYKTNGMVSNILNKVNAKISDYNMNLNDAMLVFNNKHCLVIFVFEDLFINENKIIKSLKVKRSIWEIFK</sequence>
<feature type="signal peptide" evidence="1">
    <location>
        <begin position="1"/>
        <end position="16"/>
    </location>
</feature>
<proteinExistence type="predicted"/>
<reference evidence="2 3" key="1">
    <citation type="submission" date="2019-01" db="EMBL/GenBank/DDBJ databases">
        <title>Genomes sequencing and comparative genomics of infectious freshwater microsporidia, Cucumispora dikerogammari and Thelohania contejeani.</title>
        <authorList>
            <person name="Cormier A."/>
            <person name="Giraud I."/>
            <person name="Wattier R."/>
            <person name="Teixeira M."/>
            <person name="Grandjean F."/>
            <person name="Rigaud T."/>
            <person name="Cordaux R."/>
        </authorList>
    </citation>
    <scope>NUCLEOTIDE SEQUENCE [LARGE SCALE GENOMIC DNA]</scope>
    <source>
        <strain evidence="2">T1</strain>
        <tissue evidence="2">Spores</tissue>
    </source>
</reference>
<dbReference type="EMBL" id="SBIQ01000084">
    <property type="protein sequence ID" value="KAF7683464.1"/>
    <property type="molecule type" value="Genomic_DNA"/>
</dbReference>
<name>A0ABQ7HZA7_9MICR</name>
<organism evidence="2 3">
    <name type="scientific">Astathelohania contejeani</name>
    <dbReference type="NCBI Taxonomy" id="164912"/>
    <lineage>
        <taxon>Eukaryota</taxon>
        <taxon>Fungi</taxon>
        <taxon>Fungi incertae sedis</taxon>
        <taxon>Microsporidia</taxon>
        <taxon>Astathelohaniidae</taxon>
        <taxon>Astathelohania</taxon>
    </lineage>
</organism>
<evidence type="ECO:0000313" key="3">
    <source>
        <dbReference type="Proteomes" id="UP001516464"/>
    </source>
</evidence>
<evidence type="ECO:0000256" key="1">
    <source>
        <dbReference type="SAM" id="SignalP"/>
    </source>
</evidence>
<evidence type="ECO:0000313" key="2">
    <source>
        <dbReference type="EMBL" id="KAF7683464.1"/>
    </source>
</evidence>
<feature type="chain" id="PRO_5045987145" evidence="1">
    <location>
        <begin position="17"/>
        <end position="518"/>
    </location>
</feature>